<sequence length="288" mass="34233">MTDYGPIFEKFRTIKNMPTKQVADGLVSPQFLRKFERGESDVSLTNLLLLLSRVHVTLDEFFQETDGTLDTWLNQIESDLETAVIARDSFLLKKIIKQLDYDYQETGDKKFLYFGLVAKRFYDILFYDVYDMAISPVMTYLRSNEEWGTMELYLSSYCYQEFSEEEALFYGLNLLKQKHASQSVNNWRWDVSLHFCLNLLVKHHLQKAKQILMSYREKVFMKNDLKNIHCNLFYVYLEGIYDLLNGKENDSEKVIMIFREVLKCEGYANQLDDTYEFFKTRARKLKDC</sequence>
<proteinExistence type="predicted"/>
<protein>
    <recommendedName>
        <fullName evidence="1">HTH cro/C1-type domain-containing protein</fullName>
    </recommendedName>
</protein>
<evidence type="ECO:0000313" key="2">
    <source>
        <dbReference type="EMBL" id="RSU08939.1"/>
    </source>
</evidence>
<dbReference type="InterPro" id="IPR010982">
    <property type="entry name" value="Lambda_DNA-bd_dom_sf"/>
</dbReference>
<dbReference type="PROSITE" id="PS50943">
    <property type="entry name" value="HTH_CROC1"/>
    <property type="match status" value="1"/>
</dbReference>
<dbReference type="InterPro" id="IPR001387">
    <property type="entry name" value="Cro/C1-type_HTH"/>
</dbReference>
<dbReference type="InterPro" id="IPR011990">
    <property type="entry name" value="TPR-like_helical_dom_sf"/>
</dbReference>
<evidence type="ECO:0000259" key="1">
    <source>
        <dbReference type="PROSITE" id="PS50943"/>
    </source>
</evidence>
<comment type="caution">
    <text evidence="2">The sequence shown here is derived from an EMBL/GenBank/DDBJ whole genome shotgun (WGS) entry which is preliminary data.</text>
</comment>
<dbReference type="Gene3D" id="1.25.40.10">
    <property type="entry name" value="Tetratricopeptide repeat domain"/>
    <property type="match status" value="1"/>
</dbReference>
<gene>
    <name evidence="2" type="ORF">CBF27_13855</name>
</gene>
<dbReference type="PANTHER" id="PTHR37038">
    <property type="entry name" value="TRANSCRIPTIONAL REGULATOR-RELATED"/>
    <property type="match status" value="1"/>
</dbReference>
<dbReference type="Proteomes" id="UP000286773">
    <property type="component" value="Unassembled WGS sequence"/>
</dbReference>
<accession>A0A430ALG1</accession>
<reference evidence="2 3" key="1">
    <citation type="submission" date="2017-05" db="EMBL/GenBank/DDBJ databases">
        <title>Vagococcus spp. assemblies.</title>
        <authorList>
            <person name="Gulvik C.A."/>
        </authorList>
    </citation>
    <scope>NUCLEOTIDE SEQUENCE [LARGE SCALE GENOMIC DNA]</scope>
    <source>
        <strain evidence="2 3">LMG 24798</strain>
    </source>
</reference>
<dbReference type="EMBL" id="NGKC01000028">
    <property type="protein sequence ID" value="RSU08939.1"/>
    <property type="molecule type" value="Genomic_DNA"/>
</dbReference>
<dbReference type="CDD" id="cd00093">
    <property type="entry name" value="HTH_XRE"/>
    <property type="match status" value="1"/>
</dbReference>
<evidence type="ECO:0000313" key="3">
    <source>
        <dbReference type="Proteomes" id="UP000286773"/>
    </source>
</evidence>
<dbReference type="InterPro" id="IPR053163">
    <property type="entry name" value="HTH-type_regulator_Rgg"/>
</dbReference>
<organism evidence="2 3">
    <name type="scientific">Vagococcus acidifermentans</name>
    <dbReference type="NCBI Taxonomy" id="564710"/>
    <lineage>
        <taxon>Bacteria</taxon>
        <taxon>Bacillati</taxon>
        <taxon>Bacillota</taxon>
        <taxon>Bacilli</taxon>
        <taxon>Lactobacillales</taxon>
        <taxon>Enterococcaceae</taxon>
        <taxon>Vagococcus</taxon>
    </lineage>
</organism>
<dbReference type="SMART" id="SM00530">
    <property type="entry name" value="HTH_XRE"/>
    <property type="match status" value="1"/>
</dbReference>
<dbReference type="RefSeq" id="WP_126815296.1">
    <property type="nucleotide sequence ID" value="NZ_NGKC01000028.1"/>
</dbReference>
<feature type="domain" description="HTH cro/C1-type" evidence="1">
    <location>
        <begin position="27"/>
        <end position="61"/>
    </location>
</feature>
<dbReference type="SUPFAM" id="SSF47413">
    <property type="entry name" value="lambda repressor-like DNA-binding domains"/>
    <property type="match status" value="1"/>
</dbReference>
<dbReference type="AlphaFoldDB" id="A0A430ALG1"/>
<keyword evidence="3" id="KW-1185">Reference proteome</keyword>
<name>A0A430ALG1_9ENTE</name>
<dbReference type="OrthoDB" id="2360592at2"/>
<dbReference type="GO" id="GO:0003677">
    <property type="term" value="F:DNA binding"/>
    <property type="evidence" value="ECO:0007669"/>
    <property type="project" value="InterPro"/>
</dbReference>